<dbReference type="InterPro" id="IPR017896">
    <property type="entry name" value="4Fe4S_Fe-S-bd"/>
</dbReference>
<sequence length="76" mass="8126">MAEKISIRMSGLGGQGVVTAAHILGMAAYKDDLQVTTYCEDRDKVTVDQKRCKGCGICITLCTKDAMSVKQVSLNG</sequence>
<evidence type="ECO:0000259" key="2">
    <source>
        <dbReference type="PROSITE" id="PS51379"/>
    </source>
</evidence>
<organism evidence="3 4">
    <name type="scientific">Thiorhodovibrio winogradskyi</name>
    <dbReference type="NCBI Taxonomy" id="77007"/>
    <lineage>
        <taxon>Bacteria</taxon>
        <taxon>Pseudomonadati</taxon>
        <taxon>Pseudomonadota</taxon>
        <taxon>Gammaproteobacteria</taxon>
        <taxon>Chromatiales</taxon>
        <taxon>Chromatiaceae</taxon>
        <taxon>Thiorhodovibrio</taxon>
    </lineage>
</organism>
<evidence type="ECO:0000313" key="3">
    <source>
        <dbReference type="EMBL" id="WPL16948.1"/>
    </source>
</evidence>
<dbReference type="Proteomes" id="UP001432180">
    <property type="component" value="Chromosome"/>
</dbReference>
<protein>
    <submittedName>
        <fullName evidence="3">Indolepyruvate oxidoreductase subunit beta</fullName>
    </submittedName>
</protein>
<keyword evidence="1" id="KW-0560">Oxidoreductase</keyword>
<dbReference type="Gene3D" id="3.40.920.10">
    <property type="entry name" value="Pyruvate-ferredoxin oxidoreductase, PFOR, domain III"/>
    <property type="match status" value="1"/>
</dbReference>
<dbReference type="RefSeq" id="WP_328987474.1">
    <property type="nucleotide sequence ID" value="NZ_CP121472.1"/>
</dbReference>
<evidence type="ECO:0000313" key="4">
    <source>
        <dbReference type="Proteomes" id="UP001432180"/>
    </source>
</evidence>
<reference evidence="3 4" key="1">
    <citation type="journal article" date="2023" name="Microorganisms">
        <title>Thiorhodovibrio frisius and Trv. litoralis spp. nov., Two Novel Members from a Clade of Fastidious Purple Sulfur Bacteria That Exhibit Unique Red-Shifted Light-Harvesting Capabilities.</title>
        <authorList>
            <person name="Methner A."/>
            <person name="Kuzyk S.B."/>
            <person name="Petersen J."/>
            <person name="Bauer S."/>
            <person name="Brinkmann H."/>
            <person name="Sichau K."/>
            <person name="Wanner G."/>
            <person name="Wolf J."/>
            <person name="Neumann-Schaal M."/>
            <person name="Henke P."/>
            <person name="Tank M."/>
            <person name="Sproer C."/>
            <person name="Bunk B."/>
            <person name="Overmann J."/>
        </authorList>
    </citation>
    <scope>NUCLEOTIDE SEQUENCE [LARGE SCALE GENOMIC DNA]</scope>
    <source>
        <strain evidence="3 4">DSM 6702</strain>
    </source>
</reference>
<keyword evidence="4" id="KW-1185">Reference proteome</keyword>
<evidence type="ECO:0000256" key="1">
    <source>
        <dbReference type="ARBA" id="ARBA00023002"/>
    </source>
</evidence>
<dbReference type="Pfam" id="PF00037">
    <property type="entry name" value="Fer4"/>
    <property type="match status" value="1"/>
</dbReference>
<dbReference type="SUPFAM" id="SSF54862">
    <property type="entry name" value="4Fe-4S ferredoxins"/>
    <property type="match status" value="1"/>
</dbReference>
<accession>A0ABZ0S9H5</accession>
<name>A0ABZ0S9H5_9GAMM</name>
<dbReference type="InterPro" id="IPR002869">
    <property type="entry name" value="Pyrv_flavodox_OxRed_cen"/>
</dbReference>
<feature type="domain" description="4Fe-4S ferredoxin-type" evidence="2">
    <location>
        <begin position="43"/>
        <end position="72"/>
    </location>
</feature>
<dbReference type="Gene3D" id="3.30.70.20">
    <property type="match status" value="1"/>
</dbReference>
<proteinExistence type="predicted"/>
<dbReference type="PROSITE" id="PS51379">
    <property type="entry name" value="4FE4S_FER_2"/>
    <property type="match status" value="1"/>
</dbReference>
<gene>
    <name evidence="3" type="ORF">Thiowin_01930</name>
</gene>
<dbReference type="EMBL" id="CP121472">
    <property type="protein sequence ID" value="WPL16948.1"/>
    <property type="molecule type" value="Genomic_DNA"/>
</dbReference>